<organism evidence="2">
    <name type="scientific">viral metagenome</name>
    <dbReference type="NCBI Taxonomy" id="1070528"/>
    <lineage>
        <taxon>unclassified sequences</taxon>
        <taxon>metagenomes</taxon>
        <taxon>organismal metagenomes</taxon>
    </lineage>
</organism>
<keyword evidence="1" id="KW-0472">Membrane</keyword>
<accession>A0A6C0EHE4</accession>
<reference evidence="2" key="1">
    <citation type="journal article" date="2020" name="Nature">
        <title>Giant virus diversity and host interactions through global metagenomics.</title>
        <authorList>
            <person name="Schulz F."/>
            <person name="Roux S."/>
            <person name="Paez-Espino D."/>
            <person name="Jungbluth S."/>
            <person name="Walsh D.A."/>
            <person name="Denef V.J."/>
            <person name="McMahon K.D."/>
            <person name="Konstantinidis K.T."/>
            <person name="Eloe-Fadrosh E.A."/>
            <person name="Kyrpides N.C."/>
            <person name="Woyke T."/>
        </authorList>
    </citation>
    <scope>NUCLEOTIDE SEQUENCE</scope>
    <source>
        <strain evidence="2">GVMAG-M-3300000115-19</strain>
    </source>
</reference>
<protein>
    <submittedName>
        <fullName evidence="2">Uncharacterized protein</fullName>
    </submittedName>
</protein>
<feature type="transmembrane region" description="Helical" evidence="1">
    <location>
        <begin position="34"/>
        <end position="59"/>
    </location>
</feature>
<sequence>MVKDKVEEKEDFNVLKDMKSGNFELSIEDHIIKFISNIFIMGGVLFLLMINFISLSCCLTINKDVKMSGKIVGVIFSFLFGFIYFTVFILGNHIKRQNKTIEFDSNNLFPF</sequence>
<dbReference type="AlphaFoldDB" id="A0A6C0EHE4"/>
<evidence type="ECO:0000256" key="1">
    <source>
        <dbReference type="SAM" id="Phobius"/>
    </source>
</evidence>
<dbReference type="EMBL" id="MN738843">
    <property type="protein sequence ID" value="QHT27853.1"/>
    <property type="molecule type" value="Genomic_DNA"/>
</dbReference>
<name>A0A6C0EHE4_9ZZZZ</name>
<evidence type="ECO:0000313" key="2">
    <source>
        <dbReference type="EMBL" id="QHT27853.1"/>
    </source>
</evidence>
<proteinExistence type="predicted"/>
<keyword evidence="1" id="KW-1133">Transmembrane helix</keyword>
<feature type="transmembrane region" description="Helical" evidence="1">
    <location>
        <begin position="71"/>
        <end position="91"/>
    </location>
</feature>
<keyword evidence="1" id="KW-0812">Transmembrane</keyword>